<keyword evidence="3" id="KW-0732">Signal</keyword>
<dbReference type="Gene3D" id="3.40.190.10">
    <property type="entry name" value="Periplasmic binding protein-like II"/>
    <property type="match status" value="2"/>
</dbReference>
<keyword evidence="7" id="KW-1185">Reference proteome</keyword>
<evidence type="ECO:0000256" key="1">
    <source>
        <dbReference type="ARBA" id="ARBA00010333"/>
    </source>
</evidence>
<dbReference type="CDD" id="cd13690">
    <property type="entry name" value="PBP2_GluB"/>
    <property type="match status" value="1"/>
</dbReference>
<evidence type="ECO:0000259" key="5">
    <source>
        <dbReference type="SMART" id="SM00062"/>
    </source>
</evidence>
<feature type="domain" description="Solute-binding protein family 3/N-terminal" evidence="5">
    <location>
        <begin position="34"/>
        <end position="258"/>
    </location>
</feature>
<comment type="similarity">
    <text evidence="1 4">Belongs to the bacterial solute-binding protein 3 family.</text>
</comment>
<evidence type="ECO:0000313" key="6">
    <source>
        <dbReference type="EMBL" id="MFC3998185.1"/>
    </source>
</evidence>
<dbReference type="InterPro" id="IPR051455">
    <property type="entry name" value="Bact_solute-bind_prot3"/>
</dbReference>
<evidence type="ECO:0000256" key="2">
    <source>
        <dbReference type="ARBA" id="ARBA00022448"/>
    </source>
</evidence>
<comment type="caution">
    <text evidence="6">The sequence shown here is derived from an EMBL/GenBank/DDBJ whole genome shotgun (WGS) entry which is preliminary data.</text>
</comment>
<dbReference type="Pfam" id="PF00497">
    <property type="entry name" value="SBP_bac_3"/>
    <property type="match status" value="1"/>
</dbReference>
<accession>A0ABV8FPS8</accession>
<evidence type="ECO:0000313" key="7">
    <source>
        <dbReference type="Proteomes" id="UP001595847"/>
    </source>
</evidence>
<dbReference type="EMBL" id="JBHSBH010000012">
    <property type="protein sequence ID" value="MFC3998185.1"/>
    <property type="molecule type" value="Genomic_DNA"/>
</dbReference>
<dbReference type="SUPFAM" id="SSF53850">
    <property type="entry name" value="Periplasmic binding protein-like II"/>
    <property type="match status" value="1"/>
</dbReference>
<organism evidence="6 7">
    <name type="scientific">Nocardiopsis sediminis</name>
    <dbReference type="NCBI Taxonomy" id="1778267"/>
    <lineage>
        <taxon>Bacteria</taxon>
        <taxon>Bacillati</taxon>
        <taxon>Actinomycetota</taxon>
        <taxon>Actinomycetes</taxon>
        <taxon>Streptosporangiales</taxon>
        <taxon>Nocardiopsidaceae</taxon>
        <taxon>Nocardiopsis</taxon>
    </lineage>
</organism>
<dbReference type="RefSeq" id="WP_378535781.1">
    <property type="nucleotide sequence ID" value="NZ_JBHSBH010000012.1"/>
</dbReference>
<protein>
    <submittedName>
        <fullName evidence="6">Glutamate ABC transporter substrate-binding protein</fullName>
    </submittedName>
</protein>
<name>A0ABV8FPS8_9ACTN</name>
<dbReference type="InterPro" id="IPR018313">
    <property type="entry name" value="SBP_3_CS"/>
</dbReference>
<keyword evidence="2" id="KW-0813">Transport</keyword>
<gene>
    <name evidence="6" type="ORF">ACFOVU_19830</name>
</gene>
<dbReference type="PANTHER" id="PTHR30085">
    <property type="entry name" value="AMINO ACID ABC TRANSPORTER PERMEASE"/>
    <property type="match status" value="1"/>
</dbReference>
<proteinExistence type="inferred from homology"/>
<reference evidence="7" key="1">
    <citation type="journal article" date="2019" name="Int. J. Syst. Evol. Microbiol.">
        <title>The Global Catalogue of Microorganisms (GCM) 10K type strain sequencing project: providing services to taxonomists for standard genome sequencing and annotation.</title>
        <authorList>
            <consortium name="The Broad Institute Genomics Platform"/>
            <consortium name="The Broad Institute Genome Sequencing Center for Infectious Disease"/>
            <person name="Wu L."/>
            <person name="Ma J."/>
        </authorList>
    </citation>
    <scope>NUCLEOTIDE SEQUENCE [LARGE SCALE GENOMIC DNA]</scope>
    <source>
        <strain evidence="7">TBRC 1826</strain>
    </source>
</reference>
<evidence type="ECO:0000256" key="4">
    <source>
        <dbReference type="RuleBase" id="RU003744"/>
    </source>
</evidence>
<sequence length="273" mass="29597">MRLRDLALPLAAVLAVCSCTGALGETRSLLSRETLRIGVKADQPSLGLREADGSFTGFDVDVALDVADRLGVEREDVEFVPLTSAQREEYLIEGRVDLVVATYSITPARKTEVTFAGPYYVAHQDILVRAEETSIDDVRDLEGRRLCQGEGSNSADRVIEERGIGARLVEAPSYSECVSMLAEGEADAVTTDDLILAGFLLQNRSAFKLVQAPFTDERYGIGVAEEDVSGCEAVNRALTDMYQDGTAERLLTTWFGDTGLDIVTSVPQFEGCS</sequence>
<dbReference type="Proteomes" id="UP001595847">
    <property type="component" value="Unassembled WGS sequence"/>
</dbReference>
<dbReference type="InterPro" id="IPR001638">
    <property type="entry name" value="Solute-binding_3/MltF_N"/>
</dbReference>
<evidence type="ECO:0000256" key="3">
    <source>
        <dbReference type="ARBA" id="ARBA00022729"/>
    </source>
</evidence>
<dbReference type="SMART" id="SM00062">
    <property type="entry name" value="PBPb"/>
    <property type="match status" value="1"/>
</dbReference>
<dbReference type="PROSITE" id="PS51257">
    <property type="entry name" value="PROKAR_LIPOPROTEIN"/>
    <property type="match status" value="1"/>
</dbReference>
<dbReference type="PROSITE" id="PS01039">
    <property type="entry name" value="SBP_BACTERIAL_3"/>
    <property type="match status" value="1"/>
</dbReference>
<dbReference type="PANTHER" id="PTHR30085:SF6">
    <property type="entry name" value="ABC TRANSPORTER GLUTAMINE-BINDING PROTEIN GLNH"/>
    <property type="match status" value="1"/>
</dbReference>